<accession>A0A2P9APR4</accession>
<keyword evidence="2" id="KW-1185">Reference proteome</keyword>
<dbReference type="EMBL" id="FUIG01000042">
    <property type="protein sequence ID" value="SJM33138.1"/>
    <property type="molecule type" value="Genomic_DNA"/>
</dbReference>
<sequence>MMRQDGTTARKAATRYVPEWRLNKRTFEVPYLMKLGNIGRQEALALIAKHNGDRDEITAELFSQRGRSQ</sequence>
<dbReference type="AlphaFoldDB" id="A0A2P9APR4"/>
<evidence type="ECO:0000313" key="2">
    <source>
        <dbReference type="Proteomes" id="UP000245698"/>
    </source>
</evidence>
<name>A0A2P9APR4_9HYPH</name>
<reference evidence="2" key="1">
    <citation type="submission" date="2016-12" db="EMBL/GenBank/DDBJ databases">
        <authorList>
            <person name="Brunel B."/>
        </authorList>
    </citation>
    <scope>NUCLEOTIDE SEQUENCE [LARGE SCALE GENOMIC DNA]</scope>
</reference>
<gene>
    <name evidence="1" type="ORF">BQ8482_340034</name>
</gene>
<dbReference type="Proteomes" id="UP000245698">
    <property type="component" value="Unassembled WGS sequence"/>
</dbReference>
<evidence type="ECO:0000313" key="1">
    <source>
        <dbReference type="EMBL" id="SJM33138.1"/>
    </source>
</evidence>
<protein>
    <submittedName>
        <fullName evidence="1">Uncharacterized protein</fullName>
    </submittedName>
</protein>
<dbReference type="RefSeq" id="WP_123149942.1">
    <property type="nucleotide sequence ID" value="NZ_FUIG01000042.1"/>
</dbReference>
<organism evidence="1 2">
    <name type="scientific">Mesorhizobium delmotii</name>
    <dbReference type="NCBI Taxonomy" id="1631247"/>
    <lineage>
        <taxon>Bacteria</taxon>
        <taxon>Pseudomonadati</taxon>
        <taxon>Pseudomonadota</taxon>
        <taxon>Alphaproteobacteria</taxon>
        <taxon>Hyphomicrobiales</taxon>
        <taxon>Phyllobacteriaceae</taxon>
        <taxon>Mesorhizobium</taxon>
    </lineage>
</organism>
<proteinExistence type="predicted"/>